<evidence type="ECO:0000313" key="3">
    <source>
        <dbReference type="EMBL" id="WRL65319.1"/>
    </source>
</evidence>
<dbReference type="EMBL" id="CP141261">
    <property type="protein sequence ID" value="WRL65319.1"/>
    <property type="molecule type" value="Genomic_DNA"/>
</dbReference>
<name>A0ABZ1B3D7_9ACTN</name>
<reference evidence="3 4" key="1">
    <citation type="submission" date="2023-12" db="EMBL/GenBank/DDBJ databases">
        <title>Blastococcus brunescens sp. nov., an actonobacterium isolated from sandstone collected in sahara desert.</title>
        <authorList>
            <person name="Gtari M."/>
            <person name="Ghodhbane F."/>
        </authorList>
    </citation>
    <scope>NUCLEOTIDE SEQUENCE [LARGE SCALE GENOMIC DNA]</scope>
    <source>
        <strain evidence="3 4">BMG 8361</strain>
    </source>
</reference>
<dbReference type="SMART" id="SM00903">
    <property type="entry name" value="Flavin_Reduct"/>
    <property type="match status" value="1"/>
</dbReference>
<keyword evidence="1" id="KW-0560">Oxidoreductase</keyword>
<dbReference type="Gene3D" id="2.30.110.10">
    <property type="entry name" value="Electron Transport, Fmn-binding Protein, Chain A"/>
    <property type="match status" value="1"/>
</dbReference>
<keyword evidence="4" id="KW-1185">Reference proteome</keyword>
<protein>
    <submittedName>
        <fullName evidence="3">Flavin reductase family protein</fullName>
    </submittedName>
</protein>
<accession>A0ABZ1B3D7</accession>
<dbReference type="RefSeq" id="WP_324276643.1">
    <property type="nucleotide sequence ID" value="NZ_CP141261.1"/>
</dbReference>
<gene>
    <name evidence="3" type="ORF">U6N30_06605</name>
</gene>
<evidence type="ECO:0000256" key="1">
    <source>
        <dbReference type="ARBA" id="ARBA00023002"/>
    </source>
</evidence>
<dbReference type="InterPro" id="IPR002563">
    <property type="entry name" value="Flavin_Rdtase-like_dom"/>
</dbReference>
<proteinExistence type="predicted"/>
<evidence type="ECO:0000313" key="4">
    <source>
        <dbReference type="Proteomes" id="UP001324287"/>
    </source>
</evidence>
<dbReference type="Proteomes" id="UP001324287">
    <property type="component" value="Chromosome"/>
</dbReference>
<dbReference type="PANTHER" id="PTHR30466">
    <property type="entry name" value="FLAVIN REDUCTASE"/>
    <property type="match status" value="1"/>
</dbReference>
<sequence>MPVDRAEFSAALAQFAAGVCLLTVRDGIDDVGTTVSSVMSVSADPPLIAVGLSAAGYPAEVLEEVGTCGVTVLGAQHAIVASRFSSAGRPSARHLLESVPWSRAPGSDAIVLDGGLAALDCRLERLVEAGDHVLALLAVAAVPVLTSGAPAAAAARPVRGRVRPPLQPVLSVDREFLPTGVTSAGSAVLPWCGTRTAIGHRSSALPRAARRGAAPD</sequence>
<evidence type="ECO:0000259" key="2">
    <source>
        <dbReference type="SMART" id="SM00903"/>
    </source>
</evidence>
<dbReference type="Pfam" id="PF01613">
    <property type="entry name" value="Flavin_Reduct"/>
    <property type="match status" value="1"/>
</dbReference>
<dbReference type="PANTHER" id="PTHR30466:SF1">
    <property type="entry name" value="FMN REDUCTASE (NADH) RUTF"/>
    <property type="match status" value="1"/>
</dbReference>
<feature type="domain" description="Flavin reductase like" evidence="2">
    <location>
        <begin position="12"/>
        <end position="160"/>
    </location>
</feature>
<organism evidence="3 4">
    <name type="scientific">Blastococcus brunescens</name>
    <dbReference type="NCBI Taxonomy" id="1564165"/>
    <lineage>
        <taxon>Bacteria</taxon>
        <taxon>Bacillati</taxon>
        <taxon>Actinomycetota</taxon>
        <taxon>Actinomycetes</taxon>
        <taxon>Geodermatophilales</taxon>
        <taxon>Geodermatophilaceae</taxon>
        <taxon>Blastococcus</taxon>
    </lineage>
</organism>
<dbReference type="SUPFAM" id="SSF50475">
    <property type="entry name" value="FMN-binding split barrel"/>
    <property type="match status" value="1"/>
</dbReference>
<dbReference type="InterPro" id="IPR012349">
    <property type="entry name" value="Split_barrel_FMN-bd"/>
</dbReference>
<dbReference type="InterPro" id="IPR050268">
    <property type="entry name" value="NADH-dep_flavin_reductase"/>
</dbReference>